<dbReference type="GO" id="GO:0046872">
    <property type="term" value="F:metal ion binding"/>
    <property type="evidence" value="ECO:0007669"/>
    <property type="project" value="UniProtKB-KW"/>
</dbReference>
<name>A0A645IE34_9ZZZZ</name>
<evidence type="ECO:0000256" key="2">
    <source>
        <dbReference type="ARBA" id="ARBA00022842"/>
    </source>
</evidence>
<proteinExistence type="predicted"/>
<feature type="domain" description="Transketolase-like C-terminal" evidence="3">
    <location>
        <begin position="1"/>
        <end position="51"/>
    </location>
</feature>
<dbReference type="InterPro" id="IPR055152">
    <property type="entry name" value="Transketolase-like_C_2"/>
</dbReference>
<sequence length="65" mass="7057">MLPSNVEARVSVEAGVTMPWYRYLGNKGTAIGIDTFGASAPIEKLMEHFGFSVDNVVDKALEVVK</sequence>
<dbReference type="PANTHER" id="PTHR43522">
    <property type="entry name" value="TRANSKETOLASE"/>
    <property type="match status" value="1"/>
</dbReference>
<dbReference type="EMBL" id="VSSQ01112981">
    <property type="protein sequence ID" value="MPN49591.1"/>
    <property type="molecule type" value="Genomic_DNA"/>
</dbReference>
<organism evidence="4">
    <name type="scientific">bioreactor metagenome</name>
    <dbReference type="NCBI Taxonomy" id="1076179"/>
    <lineage>
        <taxon>unclassified sequences</taxon>
        <taxon>metagenomes</taxon>
        <taxon>ecological metagenomes</taxon>
    </lineage>
</organism>
<dbReference type="Pfam" id="PF22613">
    <property type="entry name" value="Transketolase_C_1"/>
    <property type="match status" value="1"/>
</dbReference>
<dbReference type="InterPro" id="IPR033247">
    <property type="entry name" value="Transketolase_fam"/>
</dbReference>
<dbReference type="GO" id="GO:0005829">
    <property type="term" value="C:cytosol"/>
    <property type="evidence" value="ECO:0007669"/>
    <property type="project" value="TreeGrafter"/>
</dbReference>
<dbReference type="GO" id="GO:0006098">
    <property type="term" value="P:pentose-phosphate shunt"/>
    <property type="evidence" value="ECO:0007669"/>
    <property type="project" value="TreeGrafter"/>
</dbReference>
<dbReference type="EC" id="2.2.1.1" evidence="4"/>
<keyword evidence="2" id="KW-0460">Magnesium</keyword>
<dbReference type="AlphaFoldDB" id="A0A645IE34"/>
<evidence type="ECO:0000313" key="4">
    <source>
        <dbReference type="EMBL" id="MPN49591.1"/>
    </source>
</evidence>
<evidence type="ECO:0000259" key="3">
    <source>
        <dbReference type="Pfam" id="PF22613"/>
    </source>
</evidence>
<comment type="caution">
    <text evidence="4">The sequence shown here is derived from an EMBL/GenBank/DDBJ whole genome shotgun (WGS) entry which is preliminary data.</text>
</comment>
<dbReference type="SUPFAM" id="SSF52922">
    <property type="entry name" value="TK C-terminal domain-like"/>
    <property type="match status" value="1"/>
</dbReference>
<dbReference type="Gene3D" id="3.40.50.920">
    <property type="match status" value="1"/>
</dbReference>
<dbReference type="InterPro" id="IPR009014">
    <property type="entry name" value="Transketo_C/PFOR_II"/>
</dbReference>
<dbReference type="GO" id="GO:0004802">
    <property type="term" value="F:transketolase activity"/>
    <property type="evidence" value="ECO:0007669"/>
    <property type="project" value="UniProtKB-EC"/>
</dbReference>
<protein>
    <submittedName>
        <fullName evidence="4">Transketolase 1</fullName>
        <ecNumber evidence="4">2.2.1.1</ecNumber>
    </submittedName>
</protein>
<gene>
    <name evidence="4" type="primary">tktA_9</name>
    <name evidence="4" type="ORF">SDC9_197213</name>
</gene>
<dbReference type="PANTHER" id="PTHR43522:SF2">
    <property type="entry name" value="TRANSKETOLASE 1-RELATED"/>
    <property type="match status" value="1"/>
</dbReference>
<reference evidence="4" key="1">
    <citation type="submission" date="2019-08" db="EMBL/GenBank/DDBJ databases">
        <authorList>
            <person name="Kucharzyk K."/>
            <person name="Murdoch R.W."/>
            <person name="Higgins S."/>
            <person name="Loffler F."/>
        </authorList>
    </citation>
    <scope>NUCLEOTIDE SEQUENCE</scope>
</reference>
<keyword evidence="1" id="KW-0479">Metal-binding</keyword>
<keyword evidence="4" id="KW-0808">Transferase</keyword>
<accession>A0A645IE34</accession>
<evidence type="ECO:0000256" key="1">
    <source>
        <dbReference type="ARBA" id="ARBA00022723"/>
    </source>
</evidence>